<keyword evidence="1" id="KW-0472">Membrane</keyword>
<dbReference type="RefSeq" id="WP_045040825.1">
    <property type="nucleotide sequence ID" value="NZ_CAMQYU010000016.1"/>
</dbReference>
<proteinExistence type="predicted"/>
<organism evidence="2 5">
    <name type="scientific">Photobacterium iliopiscarium</name>
    <dbReference type="NCBI Taxonomy" id="56192"/>
    <lineage>
        <taxon>Bacteria</taxon>
        <taxon>Pseudomonadati</taxon>
        <taxon>Pseudomonadota</taxon>
        <taxon>Gammaproteobacteria</taxon>
        <taxon>Vibrionales</taxon>
        <taxon>Vibrionaceae</taxon>
        <taxon>Photobacterium</taxon>
    </lineage>
</organism>
<dbReference type="STRING" id="56192.UB38_17160"/>
<comment type="caution">
    <text evidence="2">The sequence shown here is derived from an EMBL/GenBank/DDBJ whole genome shotgun (WGS) entry which is preliminary data.</text>
</comment>
<feature type="transmembrane region" description="Helical" evidence="1">
    <location>
        <begin position="69"/>
        <end position="89"/>
    </location>
</feature>
<evidence type="ECO:0000313" key="4">
    <source>
        <dbReference type="Proteomes" id="UP000241190"/>
    </source>
</evidence>
<dbReference type="Proteomes" id="UP000241190">
    <property type="component" value="Unassembled WGS sequence"/>
</dbReference>
<protein>
    <submittedName>
        <fullName evidence="2">Uncharacterized protein</fullName>
    </submittedName>
</protein>
<evidence type="ECO:0000313" key="3">
    <source>
        <dbReference type="EMBL" id="PSW96596.1"/>
    </source>
</evidence>
<dbReference type="GeneID" id="93548781"/>
<dbReference type="EMBL" id="PYLW01000008">
    <property type="protein sequence ID" value="PSV97122.1"/>
    <property type="molecule type" value="Genomic_DNA"/>
</dbReference>
<evidence type="ECO:0000313" key="2">
    <source>
        <dbReference type="EMBL" id="PSV97122.1"/>
    </source>
</evidence>
<accession>A0A2T3MLD3</accession>
<dbReference type="Proteomes" id="UP000241954">
    <property type="component" value="Unassembled WGS sequence"/>
</dbReference>
<keyword evidence="1" id="KW-0812">Transmembrane</keyword>
<dbReference type="AlphaFoldDB" id="A0A2T3MLD3"/>
<dbReference type="EMBL" id="PYOP01000012">
    <property type="protein sequence ID" value="PSW96596.1"/>
    <property type="molecule type" value="Genomic_DNA"/>
</dbReference>
<name>A0A2T3MLD3_9GAMM</name>
<gene>
    <name evidence="2" type="ORF">C9I88_10065</name>
    <name evidence="3" type="ORF">C9J52_09185</name>
</gene>
<reference evidence="2 5" key="1">
    <citation type="submission" date="2018-01" db="EMBL/GenBank/DDBJ databases">
        <title>Whole genome sequencing of Histamine producing bacteria.</title>
        <authorList>
            <person name="Butler K."/>
        </authorList>
    </citation>
    <scope>NUCLEOTIDE SEQUENCE [LARGE SCALE GENOMIC DNA]</scope>
    <source>
        <strain evidence="3 4">ATCC 51761</strain>
        <strain evidence="2 5">NCIMB 13481</strain>
    </source>
</reference>
<evidence type="ECO:0000313" key="5">
    <source>
        <dbReference type="Proteomes" id="UP000241954"/>
    </source>
</evidence>
<evidence type="ECO:0000256" key="1">
    <source>
        <dbReference type="SAM" id="Phobius"/>
    </source>
</evidence>
<keyword evidence="4" id="KW-1185">Reference proteome</keyword>
<dbReference type="OrthoDB" id="5826226at2"/>
<keyword evidence="1" id="KW-1133">Transmembrane helix</keyword>
<feature type="transmembrane region" description="Helical" evidence="1">
    <location>
        <begin position="24"/>
        <end position="49"/>
    </location>
</feature>
<sequence length="101" mass="11171">MAGISKLSAERYGAMFAQLTDKSWVFGVIVATVFLVITLCLSYSIIYYVPLYQPTTEPAMAIMTTLKPLMFVFPLITAGLTFAASFRVVKSYLNNKTTALK</sequence>